<accession>A0A8T1TTG4</accession>
<dbReference type="SMART" id="SM00220">
    <property type="entry name" value="S_TKc"/>
    <property type="match status" value="1"/>
</dbReference>
<comment type="caution">
    <text evidence="6">The sequence shown here is derived from an EMBL/GenBank/DDBJ whole genome shotgun (WGS) entry which is preliminary data.</text>
</comment>
<dbReference type="CDD" id="cd05117">
    <property type="entry name" value="STKc_CAMK"/>
    <property type="match status" value="1"/>
</dbReference>
<feature type="binding site" evidence="3">
    <location>
        <position position="42"/>
    </location>
    <ligand>
        <name>ATP</name>
        <dbReference type="ChEBI" id="CHEBI:30616"/>
    </ligand>
</feature>
<keyword evidence="1 3" id="KW-0547">Nucleotide-binding</keyword>
<evidence type="ECO:0000313" key="6">
    <source>
        <dbReference type="EMBL" id="KAG6948567.1"/>
    </source>
</evidence>
<dbReference type="Proteomes" id="UP000688947">
    <property type="component" value="Unassembled WGS sequence"/>
</dbReference>
<dbReference type="GO" id="GO:0004674">
    <property type="term" value="F:protein serine/threonine kinase activity"/>
    <property type="evidence" value="ECO:0007669"/>
    <property type="project" value="UniProtKB-KW"/>
</dbReference>
<proteinExistence type="inferred from homology"/>
<dbReference type="VEuPathDB" id="FungiDB:PC110_g16310"/>
<dbReference type="InterPro" id="IPR017441">
    <property type="entry name" value="Protein_kinase_ATP_BS"/>
</dbReference>
<dbReference type="PROSITE" id="PS00107">
    <property type="entry name" value="PROTEIN_KINASE_ATP"/>
    <property type="match status" value="1"/>
</dbReference>
<dbReference type="GO" id="GO:0005524">
    <property type="term" value="F:ATP binding"/>
    <property type="evidence" value="ECO:0007669"/>
    <property type="project" value="UniProtKB-UniRule"/>
</dbReference>
<dbReference type="Pfam" id="PF00069">
    <property type="entry name" value="Pkinase"/>
    <property type="match status" value="2"/>
</dbReference>
<dbReference type="OrthoDB" id="40902at2759"/>
<sequence>MADQVPAGFNEKYRIGRVIGEGNFSIVKECTNRKTGERFAVKCINKAALNPKDRSNLVQEIEILKDVHAWYEIDTNRVTHRDLKPENLLYADETESAVIKIADFGFAKLVTEETNMSTMCGTPGYYAPEIVRKLPYDSKCDIWSLGVIAYILLCGFPPFYDENQVEEMRKILNGDFEFVAPYFDGVSQQAKDIICKMLVVQPSKRLTAQEVLDHPWFNDIKEADDDAPVLSVGKNMKEARRLTARSKFRAGVGAVLAVTKTQRLLKAARSPPT</sequence>
<dbReference type="PROSITE" id="PS50011">
    <property type="entry name" value="PROTEIN_KINASE_DOM"/>
    <property type="match status" value="1"/>
</dbReference>
<keyword evidence="4" id="KW-0808">Transferase</keyword>
<reference evidence="6" key="1">
    <citation type="submission" date="2021-01" db="EMBL/GenBank/DDBJ databases">
        <title>Phytophthora aleatoria, a newly-described species from Pinus radiata is distinct from Phytophthora cactorum isolates based on comparative genomics.</title>
        <authorList>
            <person name="Mcdougal R."/>
            <person name="Panda P."/>
            <person name="Williams N."/>
            <person name="Studholme D.J."/>
        </authorList>
    </citation>
    <scope>NUCLEOTIDE SEQUENCE</scope>
    <source>
        <strain evidence="6">NZFS 3830</strain>
    </source>
</reference>
<keyword evidence="2 3" id="KW-0067">ATP-binding</keyword>
<gene>
    <name evidence="6" type="ORF">JG687_00015395</name>
</gene>
<keyword evidence="4" id="KW-0418">Kinase</keyword>
<name>A0A8T1TTG4_9STRA</name>
<evidence type="ECO:0000313" key="7">
    <source>
        <dbReference type="Proteomes" id="UP000688947"/>
    </source>
</evidence>
<dbReference type="EMBL" id="JAENGZ010001365">
    <property type="protein sequence ID" value="KAG6948567.1"/>
    <property type="molecule type" value="Genomic_DNA"/>
</dbReference>
<dbReference type="PROSITE" id="PS00108">
    <property type="entry name" value="PROTEIN_KINASE_ST"/>
    <property type="match status" value="1"/>
</dbReference>
<evidence type="ECO:0000256" key="4">
    <source>
        <dbReference type="RuleBase" id="RU000304"/>
    </source>
</evidence>
<evidence type="ECO:0000256" key="2">
    <source>
        <dbReference type="ARBA" id="ARBA00022840"/>
    </source>
</evidence>
<evidence type="ECO:0000259" key="5">
    <source>
        <dbReference type="PROSITE" id="PS50011"/>
    </source>
</evidence>
<protein>
    <recommendedName>
        <fullName evidence="5">Protein kinase domain-containing protein</fullName>
    </recommendedName>
</protein>
<dbReference type="InterPro" id="IPR008271">
    <property type="entry name" value="Ser/Thr_kinase_AS"/>
</dbReference>
<feature type="domain" description="Protein kinase" evidence="5">
    <location>
        <begin position="1"/>
        <end position="217"/>
    </location>
</feature>
<organism evidence="6 7">
    <name type="scientific">Phytophthora cactorum</name>
    <dbReference type="NCBI Taxonomy" id="29920"/>
    <lineage>
        <taxon>Eukaryota</taxon>
        <taxon>Sar</taxon>
        <taxon>Stramenopiles</taxon>
        <taxon>Oomycota</taxon>
        <taxon>Peronosporomycetes</taxon>
        <taxon>Peronosporales</taxon>
        <taxon>Peronosporaceae</taxon>
        <taxon>Phytophthora</taxon>
    </lineage>
</organism>
<dbReference type="PANTHER" id="PTHR24347">
    <property type="entry name" value="SERINE/THREONINE-PROTEIN KINASE"/>
    <property type="match status" value="1"/>
</dbReference>
<dbReference type="InterPro" id="IPR000719">
    <property type="entry name" value="Prot_kinase_dom"/>
</dbReference>
<evidence type="ECO:0000256" key="1">
    <source>
        <dbReference type="ARBA" id="ARBA00022741"/>
    </source>
</evidence>
<keyword evidence="4" id="KW-0723">Serine/threonine-protein kinase</keyword>
<evidence type="ECO:0000256" key="3">
    <source>
        <dbReference type="PROSITE-ProRule" id="PRU10141"/>
    </source>
</evidence>
<comment type="similarity">
    <text evidence="4">Belongs to the protein kinase superfamily.</text>
</comment>
<dbReference type="AlphaFoldDB" id="A0A8T1TTG4"/>